<dbReference type="Proteomes" id="UP000789572">
    <property type="component" value="Unassembled WGS sequence"/>
</dbReference>
<feature type="compositionally biased region" description="Acidic residues" evidence="1">
    <location>
        <begin position="79"/>
        <end position="94"/>
    </location>
</feature>
<dbReference type="EMBL" id="CAJVPJ010000952">
    <property type="protein sequence ID" value="CAG8567311.1"/>
    <property type="molecule type" value="Genomic_DNA"/>
</dbReference>
<feature type="region of interest" description="Disordered" evidence="1">
    <location>
        <begin position="74"/>
        <end position="103"/>
    </location>
</feature>
<organism evidence="2 3">
    <name type="scientific">Paraglomus occultum</name>
    <dbReference type="NCBI Taxonomy" id="144539"/>
    <lineage>
        <taxon>Eukaryota</taxon>
        <taxon>Fungi</taxon>
        <taxon>Fungi incertae sedis</taxon>
        <taxon>Mucoromycota</taxon>
        <taxon>Glomeromycotina</taxon>
        <taxon>Glomeromycetes</taxon>
        <taxon>Paraglomerales</taxon>
        <taxon>Paraglomeraceae</taxon>
        <taxon>Paraglomus</taxon>
    </lineage>
</organism>
<comment type="caution">
    <text evidence="2">The sequence shown here is derived from an EMBL/GenBank/DDBJ whole genome shotgun (WGS) entry which is preliminary data.</text>
</comment>
<name>A0A9N9BL04_9GLOM</name>
<feature type="non-terminal residue" evidence="2">
    <location>
        <position position="103"/>
    </location>
</feature>
<sequence length="103" mass="11650">MSPTRGRTEVNGRLVHLGDVQDERLTLYTHAEEPRPDYDLARSWEKNKSDNTIDSPIIIQNATLRGTLCQKEVSNADGKEDEDDIIISEDEDDLLTQSPHNTT</sequence>
<proteinExistence type="predicted"/>
<keyword evidence="3" id="KW-1185">Reference proteome</keyword>
<evidence type="ECO:0000313" key="3">
    <source>
        <dbReference type="Proteomes" id="UP000789572"/>
    </source>
</evidence>
<protein>
    <submittedName>
        <fullName evidence="2">5079_t:CDS:1</fullName>
    </submittedName>
</protein>
<dbReference type="AlphaFoldDB" id="A0A9N9BL04"/>
<accession>A0A9N9BL04</accession>
<evidence type="ECO:0000313" key="2">
    <source>
        <dbReference type="EMBL" id="CAG8567311.1"/>
    </source>
</evidence>
<evidence type="ECO:0000256" key="1">
    <source>
        <dbReference type="SAM" id="MobiDB-lite"/>
    </source>
</evidence>
<gene>
    <name evidence="2" type="ORF">POCULU_LOCUS5815</name>
</gene>
<reference evidence="2" key="1">
    <citation type="submission" date="2021-06" db="EMBL/GenBank/DDBJ databases">
        <authorList>
            <person name="Kallberg Y."/>
            <person name="Tangrot J."/>
            <person name="Rosling A."/>
        </authorList>
    </citation>
    <scope>NUCLEOTIDE SEQUENCE</scope>
    <source>
        <strain evidence="2">IA702</strain>
    </source>
</reference>